<dbReference type="AlphaFoldDB" id="A0A7U3ZNR0"/>
<evidence type="ECO:0000313" key="2">
    <source>
        <dbReference type="EMBL" id="AEI50582.1"/>
    </source>
</evidence>
<proteinExistence type="predicted"/>
<dbReference type="EMBL" id="CP002859">
    <property type="protein sequence ID" value="AEI50582.1"/>
    <property type="molecule type" value="Genomic_DNA"/>
</dbReference>
<keyword evidence="3" id="KW-1185">Reference proteome</keyword>
<feature type="signal peptide" evidence="1">
    <location>
        <begin position="1"/>
        <end position="22"/>
    </location>
</feature>
<reference evidence="3" key="1">
    <citation type="submission" date="2011-06" db="EMBL/GenBank/DDBJ databases">
        <title>The complete genome of chromosome of Runella slithyformis DSM 19594.</title>
        <authorList>
            <consortium name="US DOE Joint Genome Institute (JGI-PGF)"/>
            <person name="Lucas S."/>
            <person name="Han J."/>
            <person name="Lapidus A."/>
            <person name="Bruce D."/>
            <person name="Goodwin L."/>
            <person name="Pitluck S."/>
            <person name="Peters L."/>
            <person name="Kyrpides N."/>
            <person name="Mavromatis K."/>
            <person name="Ivanova N."/>
            <person name="Ovchinnikova G."/>
            <person name="Zhang X."/>
            <person name="Misra M."/>
            <person name="Detter J.C."/>
            <person name="Tapia R."/>
            <person name="Han C."/>
            <person name="Land M."/>
            <person name="Hauser L."/>
            <person name="Markowitz V."/>
            <person name="Cheng J.-F."/>
            <person name="Hugenholtz P."/>
            <person name="Woyke T."/>
            <person name="Wu D."/>
            <person name="Tindall B."/>
            <person name="Faehrich R."/>
            <person name="Brambilla E."/>
            <person name="Klenk H.-P."/>
            <person name="Eisen J.A."/>
        </authorList>
    </citation>
    <scope>NUCLEOTIDE SEQUENCE [LARGE SCALE GENOMIC DNA]</scope>
    <source>
        <strain evidence="3">ATCC 29530 / DSM 19594 / LMG 11500 / NCIMB 11436 / LSU 4</strain>
    </source>
</reference>
<accession>A0A7U3ZNR0</accession>
<sequence>MKNTVSTLIIILLLCACGQNKASVEEAEKEVFVIHDEVMPKMGQLMELKTGLSKEIAAIDSLTKISANDSLQKRKEEALALSLALTEADQGMMDWMHHYNGDSLKALAGPEAHNAMSAEKTKISAVRDKMLASMTKAEQFLKK</sequence>
<dbReference type="RefSeq" id="WP_013929879.1">
    <property type="nucleotide sequence ID" value="NC_015703.1"/>
</dbReference>
<protein>
    <submittedName>
        <fullName evidence="2">Viral A-type inclusion protein</fullName>
    </submittedName>
</protein>
<dbReference type="Proteomes" id="UP000000493">
    <property type="component" value="Chromosome"/>
</dbReference>
<organism evidence="2 3">
    <name type="scientific">Runella slithyformis (strain ATCC 29530 / DSM 19594 / LMG 11500 / NCIMB 11436 / LSU 4)</name>
    <dbReference type="NCBI Taxonomy" id="761193"/>
    <lineage>
        <taxon>Bacteria</taxon>
        <taxon>Pseudomonadati</taxon>
        <taxon>Bacteroidota</taxon>
        <taxon>Cytophagia</taxon>
        <taxon>Cytophagales</taxon>
        <taxon>Spirosomataceae</taxon>
        <taxon>Runella</taxon>
    </lineage>
</organism>
<gene>
    <name evidence="2" type="ordered locus">Runsl_4239</name>
</gene>
<dbReference type="KEGG" id="rsi:Runsl_4239"/>
<feature type="chain" id="PRO_5030516682" evidence="1">
    <location>
        <begin position="23"/>
        <end position="143"/>
    </location>
</feature>
<evidence type="ECO:0000256" key="1">
    <source>
        <dbReference type="SAM" id="SignalP"/>
    </source>
</evidence>
<keyword evidence="1" id="KW-0732">Signal</keyword>
<evidence type="ECO:0000313" key="3">
    <source>
        <dbReference type="Proteomes" id="UP000000493"/>
    </source>
</evidence>
<dbReference type="PROSITE" id="PS51257">
    <property type="entry name" value="PROKAR_LIPOPROTEIN"/>
    <property type="match status" value="1"/>
</dbReference>
<reference evidence="2 3" key="2">
    <citation type="journal article" date="2012" name="Stand. Genomic Sci.">
        <title>Complete genome sequence of the aquatic bacterium Runella slithyformis type strain (LSU 4(T)).</title>
        <authorList>
            <person name="Copeland A."/>
            <person name="Zhang X."/>
            <person name="Misra M."/>
            <person name="Lapidus A."/>
            <person name="Nolan M."/>
            <person name="Lucas S."/>
            <person name="Deshpande S."/>
            <person name="Cheng J.F."/>
            <person name="Tapia R."/>
            <person name="Goodwin L.A."/>
            <person name="Pitluck S."/>
            <person name="Liolios K."/>
            <person name="Pagani I."/>
            <person name="Ivanova N."/>
            <person name="Mikhailova N."/>
            <person name="Pati A."/>
            <person name="Chen A."/>
            <person name="Palaniappan K."/>
            <person name="Land M."/>
            <person name="Hauser L."/>
            <person name="Pan C."/>
            <person name="Jeffries C.D."/>
            <person name="Detter J.C."/>
            <person name="Brambilla E.M."/>
            <person name="Rohde M."/>
            <person name="Djao O.D."/>
            <person name="Goker M."/>
            <person name="Sikorski J."/>
            <person name="Tindall B.J."/>
            <person name="Woyke T."/>
            <person name="Bristow J."/>
            <person name="Eisen J.A."/>
            <person name="Markowitz V."/>
            <person name="Hugenholtz P."/>
            <person name="Kyrpides N.C."/>
            <person name="Klenk H.P."/>
            <person name="Mavromatis K."/>
        </authorList>
    </citation>
    <scope>NUCLEOTIDE SEQUENCE [LARGE SCALE GENOMIC DNA]</scope>
    <source>
        <strain evidence="3">ATCC 29530 / DSM 19594 / LMG 11500 / NCIMB 11436 / LSU 4</strain>
    </source>
</reference>
<name>A0A7U3ZNR0_RUNSL</name>